<dbReference type="EMBL" id="KZ819380">
    <property type="protein sequence ID" value="PWN42350.1"/>
    <property type="molecule type" value="Genomic_DNA"/>
</dbReference>
<feature type="compositionally biased region" description="Pro residues" evidence="1">
    <location>
        <begin position="503"/>
        <end position="513"/>
    </location>
</feature>
<feature type="compositionally biased region" description="Basic and acidic residues" evidence="1">
    <location>
        <begin position="316"/>
        <end position="328"/>
    </location>
</feature>
<dbReference type="RefSeq" id="XP_025369510.1">
    <property type="nucleotide sequence ID" value="XM_025510286.1"/>
</dbReference>
<organism evidence="3 4">
    <name type="scientific">Ceraceosorus guamensis</name>
    <dbReference type="NCBI Taxonomy" id="1522189"/>
    <lineage>
        <taxon>Eukaryota</taxon>
        <taxon>Fungi</taxon>
        <taxon>Dikarya</taxon>
        <taxon>Basidiomycota</taxon>
        <taxon>Ustilaginomycotina</taxon>
        <taxon>Exobasidiomycetes</taxon>
        <taxon>Ceraceosorales</taxon>
        <taxon>Ceraceosoraceae</taxon>
        <taxon>Ceraceosorus</taxon>
    </lineage>
</organism>
<dbReference type="InterPro" id="IPR004343">
    <property type="entry name" value="Plus-3_dom"/>
</dbReference>
<dbReference type="Proteomes" id="UP000245783">
    <property type="component" value="Unassembled WGS sequence"/>
</dbReference>
<evidence type="ECO:0000313" key="4">
    <source>
        <dbReference type="Proteomes" id="UP000245783"/>
    </source>
</evidence>
<dbReference type="GO" id="GO:0003677">
    <property type="term" value="F:DNA binding"/>
    <property type="evidence" value="ECO:0007669"/>
    <property type="project" value="InterPro"/>
</dbReference>
<reference evidence="3 4" key="1">
    <citation type="journal article" date="2018" name="Mol. Biol. Evol.">
        <title>Broad Genomic Sampling Reveals a Smut Pathogenic Ancestry of the Fungal Clade Ustilaginomycotina.</title>
        <authorList>
            <person name="Kijpornyongpan T."/>
            <person name="Mondo S.J."/>
            <person name="Barry K."/>
            <person name="Sandor L."/>
            <person name="Lee J."/>
            <person name="Lipzen A."/>
            <person name="Pangilinan J."/>
            <person name="LaButti K."/>
            <person name="Hainaut M."/>
            <person name="Henrissat B."/>
            <person name="Grigoriev I.V."/>
            <person name="Spatafora J.W."/>
            <person name="Aime M.C."/>
        </authorList>
    </citation>
    <scope>NUCLEOTIDE SEQUENCE [LARGE SCALE GENOMIC DNA]</scope>
    <source>
        <strain evidence="3 4">MCA 4658</strain>
    </source>
</reference>
<protein>
    <recommendedName>
        <fullName evidence="2">Plus3 domain-containing protein</fullName>
    </recommendedName>
</protein>
<evidence type="ECO:0000256" key="1">
    <source>
        <dbReference type="SAM" id="MobiDB-lite"/>
    </source>
</evidence>
<gene>
    <name evidence="3" type="ORF">IE81DRAFT_133553</name>
</gene>
<feature type="compositionally biased region" description="Basic residues" evidence="1">
    <location>
        <begin position="163"/>
        <end position="179"/>
    </location>
</feature>
<evidence type="ECO:0000259" key="2">
    <source>
        <dbReference type="PROSITE" id="PS51360"/>
    </source>
</evidence>
<feature type="compositionally biased region" description="Acidic residues" evidence="1">
    <location>
        <begin position="55"/>
        <end position="84"/>
    </location>
</feature>
<dbReference type="Gene3D" id="3.90.70.200">
    <property type="entry name" value="Plus-3 domain"/>
    <property type="match status" value="1"/>
</dbReference>
<feature type="region of interest" description="Disordered" evidence="1">
    <location>
        <begin position="486"/>
        <end position="588"/>
    </location>
</feature>
<dbReference type="SUPFAM" id="SSF159042">
    <property type="entry name" value="Plus3-like"/>
    <property type="match status" value="1"/>
</dbReference>
<feature type="compositionally biased region" description="Acidic residues" evidence="1">
    <location>
        <begin position="269"/>
        <end position="284"/>
    </location>
</feature>
<dbReference type="STRING" id="1522189.A0A316VXZ1"/>
<feature type="compositionally biased region" description="Basic and acidic residues" evidence="1">
    <location>
        <begin position="256"/>
        <end position="268"/>
    </location>
</feature>
<dbReference type="AlphaFoldDB" id="A0A316VXZ1"/>
<name>A0A316VXZ1_9BASI</name>
<keyword evidence="4" id="KW-1185">Reference proteome</keyword>
<feature type="compositionally biased region" description="Basic residues" evidence="1">
    <location>
        <begin position="579"/>
        <end position="588"/>
    </location>
</feature>
<feature type="region of interest" description="Disordered" evidence="1">
    <location>
        <begin position="1"/>
        <end position="334"/>
    </location>
</feature>
<feature type="compositionally biased region" description="Basic and acidic residues" evidence="1">
    <location>
        <begin position="545"/>
        <end position="564"/>
    </location>
</feature>
<dbReference type="InterPro" id="IPR036128">
    <property type="entry name" value="Plus3-like_sf"/>
</dbReference>
<evidence type="ECO:0000313" key="3">
    <source>
        <dbReference type="EMBL" id="PWN42350.1"/>
    </source>
</evidence>
<feature type="compositionally biased region" description="Acidic residues" evidence="1">
    <location>
        <begin position="193"/>
        <end position="215"/>
    </location>
</feature>
<sequence length="588" mass="65370">MSDVDDELLALAGGDVSEDDARRASTGSKRKAGGGVSTSRKRGGGAKKRRKRLDSDDEDEDEDEDEEEEEEEEDAEGSPDEDAVSDGSTELEANVFPVEGIYKSEADREQLLDMPEIERETELAARRDQISKRRQQMELKALWQRQQAQHNRGGGGGAAQSKTKTKSASKSKTVKKKGSFKLASKARSTRYADEDEPAEDDDEELSAEEEEESDYEADRGLRKTGRARKGVGASDSKTAKLQELQRRRRAKAGGKGADESPGKRRGDLESGEDDEEPEDEEDSYASDSDGGYGHGKASRGRFESSRRGASSTSKASGREARRLEDGKEWTPPGKDVLNAARVTRDAVSKHIFKTGWQDALVGSFVRLAIMEGGRQLYRVYQIENVKEGRRYYDLGDGRAFTNLEIYVNFGVDRHGPFSLSQMSNSPFSEDEVSRYNAVQEHRFRAKNRRGPSSEAVQDSGEAWQAFVEKLVQDQVEALDMVKRRKEARKAFEEQQKSRSNGRGPPPGPPPSRPPGLGDLTNGHGASGTASPVPTRKFDALTVAEMNERNRRAEKERLIDVDVSVRKQRGAKRPLNAQRWRPRRARRAS</sequence>
<dbReference type="Pfam" id="PF03126">
    <property type="entry name" value="Plus-3"/>
    <property type="match status" value="1"/>
</dbReference>
<accession>A0A316VXZ1</accession>
<dbReference type="SMART" id="SM00719">
    <property type="entry name" value="Plus3"/>
    <property type="match status" value="1"/>
</dbReference>
<dbReference type="InParanoid" id="A0A316VXZ1"/>
<proteinExistence type="predicted"/>
<dbReference type="PROSITE" id="PS51360">
    <property type="entry name" value="PLUS3"/>
    <property type="match status" value="1"/>
</dbReference>
<dbReference type="FunCoup" id="A0A316VXZ1">
    <property type="interactions" value="602"/>
</dbReference>
<dbReference type="OrthoDB" id="166375at2759"/>
<feature type="domain" description="Plus3" evidence="2">
    <location>
        <begin position="331"/>
        <end position="468"/>
    </location>
</feature>
<feature type="compositionally biased region" description="Basic residues" evidence="1">
    <location>
        <begin position="39"/>
        <end position="52"/>
    </location>
</feature>
<feature type="compositionally biased region" description="Basic and acidic residues" evidence="1">
    <location>
        <begin position="102"/>
        <end position="137"/>
    </location>
</feature>
<dbReference type="GeneID" id="37032156"/>